<dbReference type="AlphaFoldDB" id="A0A6S9ZN92"/>
<reference evidence="3" key="1">
    <citation type="submission" date="2021-01" db="EMBL/GenBank/DDBJ databases">
        <authorList>
            <person name="Corre E."/>
            <person name="Pelletier E."/>
            <person name="Niang G."/>
            <person name="Scheremetjew M."/>
            <person name="Finn R."/>
            <person name="Kale V."/>
            <person name="Holt S."/>
            <person name="Cochrane G."/>
            <person name="Meng A."/>
            <person name="Brown T."/>
            <person name="Cohen L."/>
        </authorList>
    </citation>
    <scope>NUCLEOTIDE SEQUENCE</scope>
    <source>
        <strain evidence="3">CCMP645</strain>
    </source>
</reference>
<accession>A0A6S9ZN92</accession>
<evidence type="ECO:0000313" key="3">
    <source>
        <dbReference type="EMBL" id="CAE0774380.1"/>
    </source>
</evidence>
<proteinExistence type="predicted"/>
<sequence>MKVNPWLVYGEAIHHARQFGVRDKLFDLLDETALQPPQIKQLCAMLFGESALPEPEVDAKAFVEAVKDLADKAPRVHDVRSGELESWVRAKALKRAVAKKNSGGGCAIM</sequence>
<evidence type="ECO:0000313" key="4">
    <source>
        <dbReference type="EMBL" id="CAE0774384.1"/>
    </source>
</evidence>
<name>A0A6S9ZN92_CHRCT</name>
<dbReference type="EMBL" id="HBIZ01042287">
    <property type="protein sequence ID" value="CAE0774380.1"/>
    <property type="molecule type" value="Transcribed_RNA"/>
</dbReference>
<dbReference type="EMBL" id="HBIZ01042296">
    <property type="protein sequence ID" value="CAE0774389.1"/>
    <property type="molecule type" value="Transcribed_RNA"/>
</dbReference>
<organism evidence="3">
    <name type="scientific">Chrysotila carterae</name>
    <name type="common">Marine alga</name>
    <name type="synonym">Syracosphaera carterae</name>
    <dbReference type="NCBI Taxonomy" id="13221"/>
    <lineage>
        <taxon>Eukaryota</taxon>
        <taxon>Haptista</taxon>
        <taxon>Haptophyta</taxon>
        <taxon>Prymnesiophyceae</taxon>
        <taxon>Isochrysidales</taxon>
        <taxon>Isochrysidaceae</taxon>
        <taxon>Chrysotila</taxon>
    </lineage>
</organism>
<dbReference type="EMBL" id="HBIZ01042291">
    <property type="protein sequence ID" value="CAE0774384.1"/>
    <property type="molecule type" value="Transcribed_RNA"/>
</dbReference>
<dbReference type="EMBL" id="HBIZ01042286">
    <property type="protein sequence ID" value="CAE0774379.1"/>
    <property type="molecule type" value="Transcribed_RNA"/>
</dbReference>
<gene>
    <name evidence="1" type="ORF">PCAR00345_LOCUS27010</name>
    <name evidence="2" type="ORF">PCAR00345_LOCUS27013</name>
    <name evidence="3" type="ORF">PCAR00345_LOCUS27014</name>
    <name evidence="4" type="ORF">PCAR00345_LOCUS27018</name>
    <name evidence="5" type="ORF">PCAR00345_LOCUS27023</name>
</gene>
<protein>
    <submittedName>
        <fullName evidence="3">Uncharacterized protein</fullName>
    </submittedName>
</protein>
<evidence type="ECO:0000313" key="2">
    <source>
        <dbReference type="EMBL" id="CAE0774379.1"/>
    </source>
</evidence>
<evidence type="ECO:0000313" key="5">
    <source>
        <dbReference type="EMBL" id="CAE0774389.1"/>
    </source>
</evidence>
<dbReference type="EMBL" id="HBIZ01042283">
    <property type="protein sequence ID" value="CAE0774376.1"/>
    <property type="molecule type" value="Transcribed_RNA"/>
</dbReference>
<evidence type="ECO:0000313" key="1">
    <source>
        <dbReference type="EMBL" id="CAE0774376.1"/>
    </source>
</evidence>